<keyword evidence="1" id="KW-0732">Signal</keyword>
<organism evidence="2 3">
    <name type="scientific">Flavobacterium cerinum</name>
    <dbReference type="NCBI Taxonomy" id="2502784"/>
    <lineage>
        <taxon>Bacteria</taxon>
        <taxon>Pseudomonadati</taxon>
        <taxon>Bacteroidota</taxon>
        <taxon>Flavobacteriia</taxon>
        <taxon>Flavobacteriales</taxon>
        <taxon>Flavobacteriaceae</taxon>
        <taxon>Flavobacterium</taxon>
    </lineage>
</organism>
<proteinExistence type="predicted"/>
<evidence type="ECO:0000256" key="1">
    <source>
        <dbReference type="SAM" id="SignalP"/>
    </source>
</evidence>
<dbReference type="SUPFAM" id="SSF69318">
    <property type="entry name" value="Integrin alpha N-terminal domain"/>
    <property type="match status" value="1"/>
</dbReference>
<protein>
    <recommendedName>
        <fullName evidence="4">Nuclear transport factor 2 family protein</fullName>
    </recommendedName>
</protein>
<name>A0ABY5IQR5_9FLAO</name>
<gene>
    <name evidence="2" type="ORF">NOX80_15920</name>
</gene>
<accession>A0ABY5IQR5</accession>
<evidence type="ECO:0000313" key="2">
    <source>
        <dbReference type="EMBL" id="UUC45099.1"/>
    </source>
</evidence>
<keyword evidence="3" id="KW-1185">Reference proteome</keyword>
<dbReference type="Proteomes" id="UP001059844">
    <property type="component" value="Chromosome"/>
</dbReference>
<dbReference type="RefSeq" id="WP_256550789.1">
    <property type="nucleotide sequence ID" value="NZ_CP101751.1"/>
</dbReference>
<evidence type="ECO:0000313" key="3">
    <source>
        <dbReference type="Proteomes" id="UP001059844"/>
    </source>
</evidence>
<sequence>MKNIFFYGFLLICCSVFAENPIITNVDFNALVQQWNKAHDTKNTSLFAIVFDDTVLFYGKQESKADCISKKIALFKKFPDFKQETGIVSQEKQADGTVKCSFTKTVHYNGKNENYPSYLIFKLSGSDWKIIVESDLITDKNLAKKKTNAVKVPENAEKGDFNGDGKFEYMWLETPQLSENEMDCIGSCNSYIRFSDATIPTISIQDCIDGIPVNKGDLNGNGTDEIGLLPVWFTSCWHSYYVWTLKNGKWIYAVKPFPTHCNQWENDVIPIEIDKKRKGNVIIRYSLLTDDDIIVKTASVKIN</sequence>
<reference evidence="2" key="1">
    <citation type="submission" date="2022-07" db="EMBL/GenBank/DDBJ databases">
        <title>Isolation, identification, and degradation of a PFOSA degrading strain from sewage treatment plant.</title>
        <authorList>
            <person name="Zhang L."/>
            <person name="Huo Y."/>
        </authorList>
    </citation>
    <scope>NUCLEOTIDE SEQUENCE</scope>
    <source>
        <strain evidence="2">C1</strain>
    </source>
</reference>
<dbReference type="InterPro" id="IPR028994">
    <property type="entry name" value="Integrin_alpha_N"/>
</dbReference>
<feature type="chain" id="PRO_5046761444" description="Nuclear transport factor 2 family protein" evidence="1">
    <location>
        <begin position="19"/>
        <end position="303"/>
    </location>
</feature>
<dbReference type="EMBL" id="CP101751">
    <property type="protein sequence ID" value="UUC45099.1"/>
    <property type="molecule type" value="Genomic_DNA"/>
</dbReference>
<evidence type="ECO:0008006" key="4">
    <source>
        <dbReference type="Google" id="ProtNLM"/>
    </source>
</evidence>
<feature type="signal peptide" evidence="1">
    <location>
        <begin position="1"/>
        <end position="18"/>
    </location>
</feature>